<evidence type="ECO:0000256" key="1">
    <source>
        <dbReference type="SAM" id="MobiDB-lite"/>
    </source>
</evidence>
<evidence type="ECO:0000259" key="2">
    <source>
        <dbReference type="PROSITE" id="PS51072"/>
    </source>
</evidence>
<accession>A0A8J5HPS5</accession>
<protein>
    <recommendedName>
        <fullName evidence="2">MHD domain-containing protein</fullName>
    </recommendedName>
</protein>
<keyword evidence="4" id="KW-1185">Reference proteome</keyword>
<dbReference type="Proteomes" id="UP000734854">
    <property type="component" value="Unassembled WGS sequence"/>
</dbReference>
<dbReference type="Pfam" id="PF00928">
    <property type="entry name" value="Adap_comp_sub"/>
    <property type="match status" value="1"/>
</dbReference>
<evidence type="ECO:0000313" key="3">
    <source>
        <dbReference type="EMBL" id="KAG6532597.1"/>
    </source>
</evidence>
<dbReference type="PROSITE" id="PS51072">
    <property type="entry name" value="MHD"/>
    <property type="match status" value="1"/>
</dbReference>
<dbReference type="InterPro" id="IPR028565">
    <property type="entry name" value="MHD"/>
</dbReference>
<dbReference type="AlphaFoldDB" id="A0A8J5HPS5"/>
<feature type="region of interest" description="Disordered" evidence="1">
    <location>
        <begin position="27"/>
        <end position="56"/>
    </location>
</feature>
<dbReference type="InterPro" id="IPR050431">
    <property type="entry name" value="Adaptor_comp_med_subunit"/>
</dbReference>
<proteinExistence type="predicted"/>
<reference evidence="3 4" key="1">
    <citation type="submission" date="2020-08" db="EMBL/GenBank/DDBJ databases">
        <title>Plant Genome Project.</title>
        <authorList>
            <person name="Zhang R.-G."/>
        </authorList>
    </citation>
    <scope>NUCLEOTIDE SEQUENCE [LARGE SCALE GENOMIC DNA]</scope>
    <source>
        <tissue evidence="3">Rhizome</tissue>
    </source>
</reference>
<dbReference type="FunFam" id="2.60.40.1170:FF:000023">
    <property type="entry name" value="AP-2 complex subunit mu"/>
    <property type="match status" value="1"/>
</dbReference>
<organism evidence="3 4">
    <name type="scientific">Zingiber officinale</name>
    <name type="common">Ginger</name>
    <name type="synonym">Amomum zingiber</name>
    <dbReference type="NCBI Taxonomy" id="94328"/>
    <lineage>
        <taxon>Eukaryota</taxon>
        <taxon>Viridiplantae</taxon>
        <taxon>Streptophyta</taxon>
        <taxon>Embryophyta</taxon>
        <taxon>Tracheophyta</taxon>
        <taxon>Spermatophyta</taxon>
        <taxon>Magnoliopsida</taxon>
        <taxon>Liliopsida</taxon>
        <taxon>Zingiberales</taxon>
        <taxon>Zingiberaceae</taxon>
        <taxon>Zingiber</taxon>
    </lineage>
</organism>
<feature type="domain" description="MHD" evidence="2">
    <location>
        <begin position="45"/>
        <end position="300"/>
    </location>
</feature>
<dbReference type="EMBL" id="JACMSC010000002">
    <property type="protein sequence ID" value="KAG6532597.1"/>
    <property type="molecule type" value="Genomic_DNA"/>
</dbReference>
<sequence length="301" mass="34189">MDTRVGRLTVPPTSLPVFPVCLHHGHRAAMRPRDRAPRAPRDGERDRHHAPVEDRVRAGPAADHILLGGVPIPVPGLGRLVHAGWAAGAEKGKERWMEALEELWRVKCRKTGKEKWRAALEELWRVKRRKGGRAEAHRRLGEKLYRITEGVNLPFRVLPTIKELGRTRMEVNVKVKSVFGAKMFALGVVVKVPVPKQTAKTSFQVTSGRAKYNASIDCLVWKIKKFPGQTESTMSAEVELISTMVEKKSWTRPPIQMEFQVPMFTASGLRVRFLKVWEKSGYNTVEWVRYITKAGSYEIRC</sequence>
<name>A0A8J5HPS5_ZINOF</name>
<dbReference type="Gene3D" id="2.60.40.1170">
    <property type="entry name" value="Mu homology domain, subdomain B"/>
    <property type="match status" value="1"/>
</dbReference>
<dbReference type="PANTHER" id="PTHR10529">
    <property type="entry name" value="AP COMPLEX SUBUNIT MU"/>
    <property type="match status" value="1"/>
</dbReference>
<dbReference type="InterPro" id="IPR036168">
    <property type="entry name" value="AP2_Mu_C_sf"/>
</dbReference>
<evidence type="ECO:0000313" key="4">
    <source>
        <dbReference type="Proteomes" id="UP000734854"/>
    </source>
</evidence>
<feature type="compositionally biased region" description="Basic and acidic residues" evidence="1">
    <location>
        <begin position="31"/>
        <end position="56"/>
    </location>
</feature>
<gene>
    <name evidence="3" type="ORF">ZIOFF_006446</name>
</gene>
<comment type="caution">
    <text evidence="3">The sequence shown here is derived from an EMBL/GenBank/DDBJ whole genome shotgun (WGS) entry which is preliminary data.</text>
</comment>
<dbReference type="SUPFAM" id="SSF49447">
    <property type="entry name" value="Second domain of Mu2 adaptin subunit (ap50) of ap2 adaptor"/>
    <property type="match status" value="1"/>
</dbReference>